<reference evidence="5" key="1">
    <citation type="submission" date="2023-07" db="EMBL/GenBank/DDBJ databases">
        <title>30 novel species of actinomycetes from the DSMZ collection.</title>
        <authorList>
            <person name="Nouioui I."/>
        </authorList>
    </citation>
    <scope>NUCLEOTIDE SEQUENCE [LARGE SCALE GENOMIC DNA]</scope>
    <source>
        <strain evidence="5">DSM 46792</strain>
    </source>
</reference>
<dbReference type="Proteomes" id="UP001183222">
    <property type="component" value="Unassembled WGS sequence"/>
</dbReference>
<evidence type="ECO:0000256" key="1">
    <source>
        <dbReference type="SAM" id="MobiDB-lite"/>
    </source>
</evidence>
<feature type="domain" description="DUF1468" evidence="3">
    <location>
        <begin position="75"/>
        <end position="195"/>
    </location>
</feature>
<keyword evidence="2" id="KW-1133">Transmembrane helix</keyword>
<name>A0ABU2KBK9_9ACTN</name>
<evidence type="ECO:0000259" key="3">
    <source>
        <dbReference type="Pfam" id="PF07331"/>
    </source>
</evidence>
<keyword evidence="2" id="KW-0812">Transmembrane</keyword>
<gene>
    <name evidence="4" type="ORF">RM425_16780</name>
</gene>
<evidence type="ECO:0000313" key="5">
    <source>
        <dbReference type="Proteomes" id="UP001183222"/>
    </source>
</evidence>
<organism evidence="4 5">
    <name type="scientific">Blastococcus goldschmidtiae</name>
    <dbReference type="NCBI Taxonomy" id="3075546"/>
    <lineage>
        <taxon>Bacteria</taxon>
        <taxon>Bacillati</taxon>
        <taxon>Actinomycetota</taxon>
        <taxon>Actinomycetes</taxon>
        <taxon>Geodermatophilales</taxon>
        <taxon>Geodermatophilaceae</taxon>
        <taxon>Blastococcus</taxon>
    </lineage>
</organism>
<keyword evidence="5" id="KW-1185">Reference proteome</keyword>
<dbReference type="RefSeq" id="WP_311346365.1">
    <property type="nucleotide sequence ID" value="NZ_JAVREI010000014.1"/>
</dbReference>
<keyword evidence="2" id="KW-0472">Membrane</keyword>
<accession>A0ABU2KBK9</accession>
<sequence length="216" mass="22144">MSSAHDEVNTSGSPGGRTAAGATPVGKRGGTPPSAGDPVDVPATPDLHDIEEAALQVEEEAEHRPPPAGPITNLVVATIVIAFGAAALVGAMSLGAGSAGNPGSGTWPLILSVTIIVLGLGLLLTARTTADTERFTHSTWQVVAGLATMVVFVAFIDVIGFEIPAGLLAFVWLRFLGGESWRMSVIASIGMVVAFLPHLRGGPVRPHPAPVLRRGR</sequence>
<dbReference type="EMBL" id="JAVREI010000014">
    <property type="protein sequence ID" value="MDT0277557.1"/>
    <property type="molecule type" value="Genomic_DNA"/>
</dbReference>
<dbReference type="InterPro" id="IPR009936">
    <property type="entry name" value="DUF1468"/>
</dbReference>
<feature type="transmembrane region" description="Helical" evidence="2">
    <location>
        <begin position="106"/>
        <end position="126"/>
    </location>
</feature>
<feature type="transmembrane region" description="Helical" evidence="2">
    <location>
        <begin position="74"/>
        <end position="94"/>
    </location>
</feature>
<evidence type="ECO:0000313" key="4">
    <source>
        <dbReference type="EMBL" id="MDT0277557.1"/>
    </source>
</evidence>
<proteinExistence type="predicted"/>
<feature type="transmembrane region" description="Helical" evidence="2">
    <location>
        <begin position="181"/>
        <end position="199"/>
    </location>
</feature>
<evidence type="ECO:0000256" key="2">
    <source>
        <dbReference type="SAM" id="Phobius"/>
    </source>
</evidence>
<dbReference type="Pfam" id="PF07331">
    <property type="entry name" value="TctB"/>
    <property type="match status" value="1"/>
</dbReference>
<feature type="region of interest" description="Disordered" evidence="1">
    <location>
        <begin position="1"/>
        <end position="45"/>
    </location>
</feature>
<feature type="transmembrane region" description="Helical" evidence="2">
    <location>
        <begin position="138"/>
        <end position="161"/>
    </location>
</feature>
<comment type="caution">
    <text evidence="4">The sequence shown here is derived from an EMBL/GenBank/DDBJ whole genome shotgun (WGS) entry which is preliminary data.</text>
</comment>
<protein>
    <submittedName>
        <fullName evidence="4">Tripartite tricarboxylate transporter TctB family protein</fullName>
    </submittedName>
</protein>